<dbReference type="GO" id="GO:0016787">
    <property type="term" value="F:hydrolase activity"/>
    <property type="evidence" value="ECO:0007669"/>
    <property type="project" value="InterPro"/>
</dbReference>
<organism evidence="2 3">
    <name type="scientific">Nocardia flavorosea</name>
    <dbReference type="NCBI Taxonomy" id="53429"/>
    <lineage>
        <taxon>Bacteria</taxon>
        <taxon>Bacillati</taxon>
        <taxon>Actinomycetota</taxon>
        <taxon>Actinomycetes</taxon>
        <taxon>Mycobacteriales</taxon>
        <taxon>Nocardiaceae</taxon>
        <taxon>Nocardia</taxon>
    </lineage>
</organism>
<gene>
    <name evidence="2" type="ORF">HGA15_32550</name>
</gene>
<evidence type="ECO:0000313" key="2">
    <source>
        <dbReference type="EMBL" id="NKY60786.1"/>
    </source>
</evidence>
<dbReference type="Gene3D" id="3.60.21.10">
    <property type="match status" value="1"/>
</dbReference>
<dbReference type="Proteomes" id="UP000570678">
    <property type="component" value="Unassembled WGS sequence"/>
</dbReference>
<keyword evidence="3" id="KW-1185">Reference proteome</keyword>
<dbReference type="InterPro" id="IPR004843">
    <property type="entry name" value="Calcineurin-like_PHP"/>
</dbReference>
<dbReference type="SUPFAM" id="SSF56300">
    <property type="entry name" value="Metallo-dependent phosphatases"/>
    <property type="match status" value="1"/>
</dbReference>
<proteinExistence type="predicted"/>
<reference evidence="2 3" key="1">
    <citation type="submission" date="2020-04" db="EMBL/GenBank/DDBJ databases">
        <title>MicrobeNet Type strains.</title>
        <authorList>
            <person name="Nicholson A.C."/>
        </authorList>
    </citation>
    <scope>NUCLEOTIDE SEQUENCE [LARGE SCALE GENOMIC DNA]</scope>
    <source>
        <strain evidence="2 3">JCM 3332</strain>
    </source>
</reference>
<dbReference type="Pfam" id="PF00149">
    <property type="entry name" value="Metallophos"/>
    <property type="match status" value="1"/>
</dbReference>
<evidence type="ECO:0000259" key="1">
    <source>
        <dbReference type="Pfam" id="PF00149"/>
    </source>
</evidence>
<accession>A0A846YM84</accession>
<dbReference type="InterPro" id="IPR029052">
    <property type="entry name" value="Metallo-depent_PP-like"/>
</dbReference>
<dbReference type="EMBL" id="JAAXOT010000028">
    <property type="protein sequence ID" value="NKY60786.1"/>
    <property type="molecule type" value="Genomic_DNA"/>
</dbReference>
<evidence type="ECO:0000313" key="3">
    <source>
        <dbReference type="Proteomes" id="UP000570678"/>
    </source>
</evidence>
<dbReference type="AlphaFoldDB" id="A0A846YM84"/>
<feature type="domain" description="Calcineurin-like phosphoesterase" evidence="1">
    <location>
        <begin position="23"/>
        <end position="177"/>
    </location>
</feature>
<name>A0A846YM84_9NOCA</name>
<protein>
    <recommendedName>
        <fullName evidence="1">Calcineurin-like phosphoesterase domain-containing protein</fullName>
    </recommendedName>
</protein>
<comment type="caution">
    <text evidence="2">The sequence shown here is derived from an EMBL/GenBank/DDBJ whole genome shotgun (WGS) entry which is preliminary data.</text>
</comment>
<sequence length="214" mass="23740">MRVGWHVSTSLRQRVGRGSVTGIWFCSDLHVGGHKLVAGLRGFGENTDAHDAELARRWDAVVRPDDQVWVLGDVIGRRGHEEAGLAWIAARPGVKHLIAGNHDDVHPLHSGAYKALPQWLTVFATVQQSAVRKFAGQRVLLSHFPYAGEGGDHTEVIRYPEWRFPDVGRWLLHGHTHSSVKQRGRELHVGVDAHGLAPVPLKWVEERITAGADE</sequence>